<sequence length="44" mass="5224">MKNNQSTTYTRYQILSEKELQQISGGDKHTRVIIIRDIFKRGKK</sequence>
<gene>
    <name evidence="1" type="ORF">E5S68_08050</name>
</gene>
<accession>A0A4Z1DZ90</accession>
<dbReference type="EMBL" id="SRRP01000001">
    <property type="protein sequence ID" value="TGN92839.1"/>
    <property type="molecule type" value="Genomic_DNA"/>
</dbReference>
<dbReference type="RefSeq" id="WP_135783063.1">
    <property type="nucleotide sequence ID" value="NZ_JADMRL010000003.1"/>
</dbReference>
<protein>
    <submittedName>
        <fullName evidence="1">Bacteriocin</fullName>
    </submittedName>
</protein>
<keyword evidence="2" id="KW-1185">Reference proteome</keyword>
<dbReference type="AlphaFoldDB" id="A0A4Z1DZ90"/>
<dbReference type="InterPro" id="IPR010133">
    <property type="entry name" value="Bacteriocin_signal_seq"/>
</dbReference>
<organism evidence="1 2">
    <name type="scientific">Streptococcus rubneri</name>
    <dbReference type="NCBI Taxonomy" id="1234680"/>
    <lineage>
        <taxon>Bacteria</taxon>
        <taxon>Bacillati</taxon>
        <taxon>Bacillota</taxon>
        <taxon>Bacilli</taxon>
        <taxon>Lactobacillales</taxon>
        <taxon>Streptococcaceae</taxon>
        <taxon>Streptococcus</taxon>
    </lineage>
</organism>
<dbReference type="OrthoDB" id="2228515at2"/>
<comment type="caution">
    <text evidence="1">The sequence shown here is derived from an EMBL/GenBank/DDBJ whole genome shotgun (WGS) entry which is preliminary data.</text>
</comment>
<dbReference type="Proteomes" id="UP000297986">
    <property type="component" value="Unassembled WGS sequence"/>
</dbReference>
<reference evidence="1 2" key="1">
    <citation type="submission" date="2019-04" db="EMBL/GenBank/DDBJ databases">
        <title>Genome sequencing of Streptococcus rubneri DSM 26920(T).</title>
        <authorList>
            <person name="Kook J.-K."/>
            <person name="Park S.-N."/>
            <person name="Lim Y.K."/>
        </authorList>
    </citation>
    <scope>NUCLEOTIDE SEQUENCE [LARGE SCALE GENOMIC DNA]</scope>
    <source>
        <strain evidence="1 2">DSM 26920</strain>
    </source>
</reference>
<evidence type="ECO:0000313" key="1">
    <source>
        <dbReference type="EMBL" id="TGN92839.1"/>
    </source>
</evidence>
<evidence type="ECO:0000313" key="2">
    <source>
        <dbReference type="Proteomes" id="UP000297986"/>
    </source>
</evidence>
<proteinExistence type="predicted"/>
<name>A0A4Z1DZ90_9STRE</name>
<dbReference type="NCBIfam" id="TIGR01847">
    <property type="entry name" value="bacteriocin_sig"/>
    <property type="match status" value="1"/>
</dbReference>